<dbReference type="PIRSF" id="PIRSF002756">
    <property type="entry name" value="PstS"/>
    <property type="match status" value="1"/>
</dbReference>
<keyword evidence="6" id="KW-0732">Signal</keyword>
<evidence type="ECO:0000256" key="4">
    <source>
        <dbReference type="PIRNR" id="PIRNR002756"/>
    </source>
</evidence>
<keyword evidence="9" id="KW-1185">Reference proteome</keyword>
<dbReference type="InterPro" id="IPR005673">
    <property type="entry name" value="ABC_phos-bd_PstS"/>
</dbReference>
<feature type="domain" description="PBP" evidence="7">
    <location>
        <begin position="54"/>
        <end position="350"/>
    </location>
</feature>
<dbReference type="RefSeq" id="WP_092648852.1">
    <property type="nucleotide sequence ID" value="NZ_LT629792.1"/>
</dbReference>
<evidence type="ECO:0000256" key="5">
    <source>
        <dbReference type="SAM" id="MobiDB-lite"/>
    </source>
</evidence>
<dbReference type="EMBL" id="LT629792">
    <property type="protein sequence ID" value="SDU04739.1"/>
    <property type="molecule type" value="Genomic_DNA"/>
</dbReference>
<feature type="signal peptide" evidence="6">
    <location>
        <begin position="1"/>
        <end position="24"/>
    </location>
</feature>
<evidence type="ECO:0000256" key="3">
    <source>
        <dbReference type="ARBA" id="ARBA00022592"/>
    </source>
</evidence>
<accession>A0ABY0VAZ6</accession>
<evidence type="ECO:0000256" key="2">
    <source>
        <dbReference type="ARBA" id="ARBA00022448"/>
    </source>
</evidence>
<dbReference type="PROSITE" id="PS51257">
    <property type="entry name" value="PROKAR_LIPOPROTEIN"/>
    <property type="match status" value="1"/>
</dbReference>
<dbReference type="SUPFAM" id="SSF53850">
    <property type="entry name" value="Periplasmic binding protein-like II"/>
    <property type="match status" value="1"/>
</dbReference>
<reference evidence="8 9" key="1">
    <citation type="submission" date="2016-10" db="EMBL/GenBank/DDBJ databases">
        <authorList>
            <person name="Varghese N."/>
            <person name="Submissions S."/>
        </authorList>
    </citation>
    <scope>NUCLEOTIDE SEQUENCE [LARGE SCALE GENOMIC DNA]</scope>
    <source>
        <strain evidence="8 9">DSM 9169</strain>
    </source>
</reference>
<proteinExistence type="inferred from homology"/>
<dbReference type="PANTHER" id="PTHR42996:SF1">
    <property type="entry name" value="PHOSPHATE-BINDING PROTEIN PSTS"/>
    <property type="match status" value="1"/>
</dbReference>
<dbReference type="CDD" id="cd13565">
    <property type="entry name" value="PBP2_PstS"/>
    <property type="match status" value="1"/>
</dbReference>
<protein>
    <recommendedName>
        <fullName evidence="4">Phosphate-binding protein</fullName>
    </recommendedName>
</protein>
<feature type="chain" id="PRO_5047310803" description="Phosphate-binding protein" evidence="6">
    <location>
        <begin position="25"/>
        <end position="380"/>
    </location>
</feature>
<gene>
    <name evidence="8" type="ORF">SAMN04489714_1837</name>
</gene>
<dbReference type="InterPro" id="IPR050962">
    <property type="entry name" value="Phosphate-bind_PstS"/>
</dbReference>
<evidence type="ECO:0000259" key="7">
    <source>
        <dbReference type="Pfam" id="PF12849"/>
    </source>
</evidence>
<feature type="region of interest" description="Disordered" evidence="5">
    <location>
        <begin position="216"/>
        <end position="239"/>
    </location>
</feature>
<dbReference type="Proteomes" id="UP000198976">
    <property type="component" value="Chromosome I"/>
</dbReference>
<dbReference type="InterPro" id="IPR024370">
    <property type="entry name" value="PBP_domain"/>
</dbReference>
<sequence>MTVHARTKLLATLAGATTMTLALAACGGGDKAESTGADNGASGDSQSAQDEVAPATDLSGSVAGSGASSQEAAMEAWKAGFNELNPDVTVSYEAVGSGTGITQFTSKQVAWAGSDAPLEGDEIAAAEARCGGPAWDLPVYISPVAVIFNLEGVDSLNMDAATIAKIFAGEITNWNDPAIAKANPDAKLPDLAITPVHRSDKSGTTENFTDYLHSAAPEAWPTDPGKEWPVSGGESGDKTSGLVQAVQAGNGTIGYADASQVGNLGTVALAAADGTYVSFSAETAAKAAETAERVADRDANDIALSVNRVPETNDSYPLILISYSIVCSTYEDANEAELIKAFIGYQASEEGQQMAADNAGAAPISEAMRSEINGVLDQIK</sequence>
<evidence type="ECO:0000256" key="6">
    <source>
        <dbReference type="SAM" id="SignalP"/>
    </source>
</evidence>
<evidence type="ECO:0000256" key="1">
    <source>
        <dbReference type="ARBA" id="ARBA00008725"/>
    </source>
</evidence>
<dbReference type="NCBIfam" id="TIGR00975">
    <property type="entry name" value="3a0107s03"/>
    <property type="match status" value="1"/>
</dbReference>
<comment type="similarity">
    <text evidence="1 4">Belongs to the PstS family.</text>
</comment>
<keyword evidence="3 4" id="KW-0592">Phosphate transport</keyword>
<dbReference type="Pfam" id="PF12849">
    <property type="entry name" value="PBP_like_2"/>
    <property type="match status" value="1"/>
</dbReference>
<dbReference type="Gene3D" id="3.40.190.10">
    <property type="entry name" value="Periplasmic binding protein-like II"/>
    <property type="match status" value="2"/>
</dbReference>
<feature type="region of interest" description="Disordered" evidence="5">
    <location>
        <begin position="27"/>
        <end position="65"/>
    </location>
</feature>
<name>A0ABY0VAZ6_9ACTO</name>
<evidence type="ECO:0000313" key="9">
    <source>
        <dbReference type="Proteomes" id="UP000198976"/>
    </source>
</evidence>
<organism evidence="8 9">
    <name type="scientific">Schaalia radingae</name>
    <dbReference type="NCBI Taxonomy" id="131110"/>
    <lineage>
        <taxon>Bacteria</taxon>
        <taxon>Bacillati</taxon>
        <taxon>Actinomycetota</taxon>
        <taxon>Actinomycetes</taxon>
        <taxon>Actinomycetales</taxon>
        <taxon>Actinomycetaceae</taxon>
        <taxon>Schaalia</taxon>
    </lineage>
</organism>
<dbReference type="PANTHER" id="PTHR42996">
    <property type="entry name" value="PHOSPHATE-BINDING PROTEIN PSTS"/>
    <property type="match status" value="1"/>
</dbReference>
<evidence type="ECO:0000313" key="8">
    <source>
        <dbReference type="EMBL" id="SDU04739.1"/>
    </source>
</evidence>
<keyword evidence="2 4" id="KW-0813">Transport</keyword>